<reference evidence="6 7" key="1">
    <citation type="journal article" date="2021" name="Elife">
        <title>Chloroplast acquisition without the gene transfer in kleptoplastic sea slugs, Plakobranchus ocellatus.</title>
        <authorList>
            <person name="Maeda T."/>
            <person name="Takahashi S."/>
            <person name="Yoshida T."/>
            <person name="Shimamura S."/>
            <person name="Takaki Y."/>
            <person name="Nagai Y."/>
            <person name="Toyoda A."/>
            <person name="Suzuki Y."/>
            <person name="Arimoto A."/>
            <person name="Ishii H."/>
            <person name="Satoh N."/>
            <person name="Nishiyama T."/>
            <person name="Hasebe M."/>
            <person name="Maruyama T."/>
            <person name="Minagawa J."/>
            <person name="Obokata J."/>
            <person name="Shigenobu S."/>
        </authorList>
    </citation>
    <scope>NUCLEOTIDE SEQUENCE [LARGE SCALE GENOMIC DNA]</scope>
</reference>
<organism evidence="6 7">
    <name type="scientific">Plakobranchus ocellatus</name>
    <dbReference type="NCBI Taxonomy" id="259542"/>
    <lineage>
        <taxon>Eukaryota</taxon>
        <taxon>Metazoa</taxon>
        <taxon>Spiralia</taxon>
        <taxon>Lophotrochozoa</taxon>
        <taxon>Mollusca</taxon>
        <taxon>Gastropoda</taxon>
        <taxon>Heterobranchia</taxon>
        <taxon>Euthyneura</taxon>
        <taxon>Panpulmonata</taxon>
        <taxon>Sacoglossa</taxon>
        <taxon>Placobranchoidea</taxon>
        <taxon>Plakobranchidae</taxon>
        <taxon>Plakobranchus</taxon>
    </lineage>
</organism>
<dbReference type="PANTHER" id="PTHR15036:SF85">
    <property type="entry name" value="SP2353, ISOFORM A"/>
    <property type="match status" value="1"/>
</dbReference>
<evidence type="ECO:0000313" key="6">
    <source>
        <dbReference type="EMBL" id="GFO35581.1"/>
    </source>
</evidence>
<feature type="domain" description="EGF-like" evidence="5">
    <location>
        <begin position="242"/>
        <end position="280"/>
    </location>
</feature>
<keyword evidence="2" id="KW-0245">EGF-like domain</keyword>
<dbReference type="SUPFAM" id="SSF49899">
    <property type="entry name" value="Concanavalin A-like lectins/glucanases"/>
    <property type="match status" value="1"/>
</dbReference>
<dbReference type="Proteomes" id="UP000735302">
    <property type="component" value="Unassembled WGS sequence"/>
</dbReference>
<accession>A0AAV4CV71</accession>
<comment type="caution">
    <text evidence="6">The sequence shown here is derived from an EMBL/GenBank/DDBJ whole genome shotgun (WGS) entry which is preliminary data.</text>
</comment>
<evidence type="ECO:0000256" key="1">
    <source>
        <dbReference type="ARBA" id="ARBA00023157"/>
    </source>
</evidence>
<dbReference type="InterPro" id="IPR001791">
    <property type="entry name" value="Laminin_G"/>
</dbReference>
<evidence type="ECO:0000259" key="4">
    <source>
        <dbReference type="PROSITE" id="PS50025"/>
    </source>
</evidence>
<proteinExistence type="predicted"/>
<dbReference type="InterPro" id="IPR013320">
    <property type="entry name" value="ConA-like_dom_sf"/>
</dbReference>
<sequence length="283" mass="31167">MVPLSRRIWPASFCLAVLEFLLMAAILPSKVLALNLDGSLGSYAQYPPWDMCLNGSISLDFKTKAQKALLLYLHRPDKLYFELKLMNGHLKLRANLGLGSFKIDTAQVVSDGEWHSVEVNQDGDVTTLIIDSVKYMEPSPGLVNLVQQSSLRQISGQALPASLSSSSLSSASSSSSSENESYVFIGGFPREYDSKNVSSLAVPLVIFEPRFRGSIRNFFYQNCSEEPQRPELLSSSGILTKDVDLCVRRNPCLNGGRCLTTDAGRVCDCSSTEYTGDRCDLRE</sequence>
<dbReference type="Gene3D" id="2.60.120.200">
    <property type="match status" value="1"/>
</dbReference>
<dbReference type="InterPro" id="IPR050372">
    <property type="entry name" value="Neurexin-related_CASP"/>
</dbReference>
<dbReference type="CDD" id="cd00110">
    <property type="entry name" value="LamG"/>
    <property type="match status" value="1"/>
</dbReference>
<evidence type="ECO:0000259" key="5">
    <source>
        <dbReference type="PROSITE" id="PS50026"/>
    </source>
</evidence>
<dbReference type="Pfam" id="PF02210">
    <property type="entry name" value="Laminin_G_2"/>
    <property type="match status" value="1"/>
</dbReference>
<gene>
    <name evidence="6" type="ORF">PoB_006208600</name>
</gene>
<name>A0AAV4CV71_9GAST</name>
<feature type="signal peptide" evidence="3">
    <location>
        <begin position="1"/>
        <end position="33"/>
    </location>
</feature>
<evidence type="ECO:0000256" key="3">
    <source>
        <dbReference type="SAM" id="SignalP"/>
    </source>
</evidence>
<dbReference type="SUPFAM" id="SSF57196">
    <property type="entry name" value="EGF/Laminin"/>
    <property type="match status" value="1"/>
</dbReference>
<keyword evidence="3" id="KW-0732">Signal</keyword>
<feature type="chain" id="PRO_5043405424" evidence="3">
    <location>
        <begin position="34"/>
        <end position="283"/>
    </location>
</feature>
<dbReference type="Pfam" id="PF00008">
    <property type="entry name" value="EGF"/>
    <property type="match status" value="1"/>
</dbReference>
<dbReference type="PROSITE" id="PS50026">
    <property type="entry name" value="EGF_3"/>
    <property type="match status" value="1"/>
</dbReference>
<evidence type="ECO:0000256" key="2">
    <source>
        <dbReference type="PROSITE-ProRule" id="PRU00076"/>
    </source>
</evidence>
<dbReference type="InterPro" id="IPR000742">
    <property type="entry name" value="EGF"/>
</dbReference>
<dbReference type="CDD" id="cd00054">
    <property type="entry name" value="EGF_CA"/>
    <property type="match status" value="1"/>
</dbReference>
<dbReference type="PANTHER" id="PTHR15036">
    <property type="entry name" value="PIKACHURIN-LIKE PROTEIN"/>
    <property type="match status" value="1"/>
</dbReference>
<dbReference type="Gene3D" id="2.10.25.10">
    <property type="entry name" value="Laminin"/>
    <property type="match status" value="1"/>
</dbReference>
<dbReference type="SMART" id="SM00282">
    <property type="entry name" value="LamG"/>
    <property type="match status" value="1"/>
</dbReference>
<dbReference type="EMBL" id="BLXT01006999">
    <property type="protein sequence ID" value="GFO35581.1"/>
    <property type="molecule type" value="Genomic_DNA"/>
</dbReference>
<dbReference type="GO" id="GO:0016020">
    <property type="term" value="C:membrane"/>
    <property type="evidence" value="ECO:0007669"/>
    <property type="project" value="UniProtKB-SubCell"/>
</dbReference>
<evidence type="ECO:0000313" key="7">
    <source>
        <dbReference type="Proteomes" id="UP000735302"/>
    </source>
</evidence>
<dbReference type="AlphaFoldDB" id="A0AAV4CV71"/>
<keyword evidence="7" id="KW-1185">Reference proteome</keyword>
<dbReference type="PROSITE" id="PS50025">
    <property type="entry name" value="LAM_G_DOMAIN"/>
    <property type="match status" value="1"/>
</dbReference>
<keyword evidence="1" id="KW-1015">Disulfide bond</keyword>
<protein>
    <submittedName>
        <fullName evidence="6">Neurexin</fullName>
    </submittedName>
</protein>
<feature type="domain" description="Laminin G" evidence="4">
    <location>
        <begin position="33"/>
        <end position="246"/>
    </location>
</feature>
<comment type="caution">
    <text evidence="2">Lacks conserved residue(s) required for the propagation of feature annotation.</text>
</comment>